<dbReference type="EMBL" id="NNAY01004932">
    <property type="protein sequence ID" value="OXU17218.1"/>
    <property type="molecule type" value="Genomic_DNA"/>
</dbReference>
<protein>
    <submittedName>
        <fullName evidence="1">Uncharacterized protein</fullName>
    </submittedName>
</protein>
<comment type="caution">
    <text evidence="1">The sequence shown here is derived from an EMBL/GenBank/DDBJ whole genome shotgun (WGS) entry which is preliminary data.</text>
</comment>
<name>A0A232EFX0_9HYME</name>
<sequence>MKNRTPARKATISNGDLPIRLAYANQHRLRTEAEWRRTVAIDEKGDAQFGGLMAHATSLSMLYPREKAAGTLDRIGLGYLVMAREI</sequence>
<accession>A0A232EFX0</accession>
<dbReference type="AlphaFoldDB" id="A0A232EFX0"/>
<evidence type="ECO:0000313" key="2">
    <source>
        <dbReference type="Proteomes" id="UP000215335"/>
    </source>
</evidence>
<keyword evidence="2" id="KW-1185">Reference proteome</keyword>
<evidence type="ECO:0000313" key="1">
    <source>
        <dbReference type="EMBL" id="OXU17218.1"/>
    </source>
</evidence>
<proteinExistence type="predicted"/>
<dbReference type="Proteomes" id="UP000215335">
    <property type="component" value="Unassembled WGS sequence"/>
</dbReference>
<reference evidence="1 2" key="1">
    <citation type="journal article" date="2017" name="Curr. Biol.">
        <title>The Evolution of Venom by Co-option of Single-Copy Genes.</title>
        <authorList>
            <person name="Martinson E.O."/>
            <person name="Mrinalini"/>
            <person name="Kelkar Y.D."/>
            <person name="Chang C.H."/>
            <person name="Werren J.H."/>
        </authorList>
    </citation>
    <scope>NUCLEOTIDE SEQUENCE [LARGE SCALE GENOMIC DNA]</scope>
    <source>
        <strain evidence="1 2">Alberta</strain>
        <tissue evidence="1">Whole body</tissue>
    </source>
</reference>
<organism evidence="1 2">
    <name type="scientific">Trichomalopsis sarcophagae</name>
    <dbReference type="NCBI Taxonomy" id="543379"/>
    <lineage>
        <taxon>Eukaryota</taxon>
        <taxon>Metazoa</taxon>
        <taxon>Ecdysozoa</taxon>
        <taxon>Arthropoda</taxon>
        <taxon>Hexapoda</taxon>
        <taxon>Insecta</taxon>
        <taxon>Pterygota</taxon>
        <taxon>Neoptera</taxon>
        <taxon>Endopterygota</taxon>
        <taxon>Hymenoptera</taxon>
        <taxon>Apocrita</taxon>
        <taxon>Proctotrupomorpha</taxon>
        <taxon>Chalcidoidea</taxon>
        <taxon>Pteromalidae</taxon>
        <taxon>Pteromalinae</taxon>
        <taxon>Trichomalopsis</taxon>
    </lineage>
</organism>
<gene>
    <name evidence="1" type="ORF">TSAR_001670</name>
</gene>